<comment type="subcellular location">
    <subcellularLocation>
        <location evidence="2">Nucleus</location>
        <location evidence="2">Nucleolus</location>
    </subcellularLocation>
</comment>
<evidence type="ECO:0000313" key="10">
    <source>
        <dbReference type="Proteomes" id="UP000028045"/>
    </source>
</evidence>
<evidence type="ECO:0000256" key="4">
    <source>
        <dbReference type="ARBA" id="ARBA00011187"/>
    </source>
</evidence>
<reference evidence="9 10" key="1">
    <citation type="journal article" date="2014" name="BMC Genomics">
        <title>Comparative genome sequencing reveals chemotype-specific gene clusters in the toxigenic black mold Stachybotrys.</title>
        <authorList>
            <person name="Semeiks J."/>
            <person name="Borek D."/>
            <person name="Otwinowski Z."/>
            <person name="Grishin N.V."/>
        </authorList>
    </citation>
    <scope>NUCLEOTIDE SEQUENCE [LARGE SCALE GENOMIC DNA]</scope>
    <source>
        <strain evidence="10">CBS 109288 / IBT 7711</strain>
    </source>
</reference>
<evidence type="ECO:0000256" key="8">
    <source>
        <dbReference type="SAM" id="MobiDB-lite"/>
    </source>
</evidence>
<feature type="compositionally biased region" description="Acidic residues" evidence="8">
    <location>
        <begin position="126"/>
        <end position="144"/>
    </location>
</feature>
<keyword evidence="10" id="KW-1185">Reference proteome</keyword>
<evidence type="ECO:0000256" key="6">
    <source>
        <dbReference type="ARBA" id="ARBA00023242"/>
    </source>
</evidence>
<feature type="region of interest" description="Disordered" evidence="8">
    <location>
        <begin position="1"/>
        <end position="30"/>
    </location>
</feature>
<feature type="region of interest" description="Disordered" evidence="8">
    <location>
        <begin position="126"/>
        <end position="150"/>
    </location>
</feature>
<comment type="function">
    <text evidence="1">Involved in the biogenesis of the 60S ribosomal subunit.</text>
</comment>
<evidence type="ECO:0000256" key="3">
    <source>
        <dbReference type="ARBA" id="ARBA00008479"/>
    </source>
</evidence>
<dbReference type="AlphaFoldDB" id="A0A084B6X9"/>
<proteinExistence type="inferred from homology"/>
<evidence type="ECO:0000256" key="7">
    <source>
        <dbReference type="ARBA" id="ARBA00023274"/>
    </source>
</evidence>
<feature type="compositionally biased region" description="Basic residues" evidence="8">
    <location>
        <begin position="1"/>
        <end position="13"/>
    </location>
</feature>
<comment type="similarity">
    <text evidence="3">Belongs to the NOP16 family.</text>
</comment>
<dbReference type="Proteomes" id="UP000028045">
    <property type="component" value="Unassembled WGS sequence"/>
</dbReference>
<accession>A0A084B6X9</accession>
<dbReference type="OrthoDB" id="285729at2759"/>
<dbReference type="InterPro" id="IPR019002">
    <property type="entry name" value="Ribosome_biogenesis_Nop16"/>
</dbReference>
<keyword evidence="7" id="KW-0687">Ribonucleoprotein</keyword>
<organism evidence="9 10">
    <name type="scientific">Stachybotrys chartarum (strain CBS 109288 / IBT 7711)</name>
    <name type="common">Toxic black mold</name>
    <name type="synonym">Stilbospora chartarum</name>
    <dbReference type="NCBI Taxonomy" id="1280523"/>
    <lineage>
        <taxon>Eukaryota</taxon>
        <taxon>Fungi</taxon>
        <taxon>Dikarya</taxon>
        <taxon>Ascomycota</taxon>
        <taxon>Pezizomycotina</taxon>
        <taxon>Sordariomycetes</taxon>
        <taxon>Hypocreomycetidae</taxon>
        <taxon>Hypocreales</taxon>
        <taxon>Stachybotryaceae</taxon>
        <taxon>Stachybotrys</taxon>
    </lineage>
</organism>
<keyword evidence="6" id="KW-0539">Nucleus</keyword>
<evidence type="ECO:0000256" key="5">
    <source>
        <dbReference type="ARBA" id="ARBA00015522"/>
    </source>
</evidence>
<dbReference type="HOGENOM" id="CLU_078857_0_0_1"/>
<dbReference type="PANTHER" id="PTHR13243:SF1">
    <property type="entry name" value="NUCLEOLAR PROTEIN 16"/>
    <property type="match status" value="1"/>
</dbReference>
<evidence type="ECO:0000313" key="9">
    <source>
        <dbReference type="EMBL" id="KEY73308.1"/>
    </source>
</evidence>
<name>A0A084B6X9_STACB</name>
<dbReference type="GO" id="GO:0042273">
    <property type="term" value="P:ribosomal large subunit biogenesis"/>
    <property type="evidence" value="ECO:0007669"/>
    <property type="project" value="TreeGrafter"/>
</dbReference>
<sequence length="265" mass="29721">MGRDLQKKKRRSGRQPVKQNTSAKKVLNPRGNTLIAKNWDKKETLAQNYRRLGLVARLRAPAGGNETVLHSKPRAHTAKDPFGIAPTEQSIISEARVERDATGKIVRVLHGAANPLNDPLAALDTDSEADEADEADEDTEEWGGIEDGGTEVVRSLIEQSRRPAEKKPRLQSRRECEWLEQLVARHGDDAAAMAHDRRLNPMQQTAADLARRIAAMRARQAELLEALLDKYEDDVQAMAGDRKRNPMEWTAEEIASRIEKWKQSS</sequence>
<evidence type="ECO:0000256" key="1">
    <source>
        <dbReference type="ARBA" id="ARBA00002889"/>
    </source>
</evidence>
<dbReference type="GO" id="GO:1990904">
    <property type="term" value="C:ribonucleoprotein complex"/>
    <property type="evidence" value="ECO:0007669"/>
    <property type="project" value="UniProtKB-KW"/>
</dbReference>
<protein>
    <recommendedName>
        <fullName evidence="5">Nucleolar protein 16</fullName>
    </recommendedName>
</protein>
<gene>
    <name evidence="9" type="ORF">S7711_01427</name>
</gene>
<evidence type="ECO:0000256" key="2">
    <source>
        <dbReference type="ARBA" id="ARBA00004604"/>
    </source>
</evidence>
<dbReference type="Pfam" id="PF09420">
    <property type="entry name" value="Nop16"/>
    <property type="match status" value="2"/>
</dbReference>
<dbReference type="PANTHER" id="PTHR13243">
    <property type="entry name" value="HSPC111 PROTEIN-RELATED"/>
    <property type="match status" value="1"/>
</dbReference>
<dbReference type="GO" id="GO:0005730">
    <property type="term" value="C:nucleolus"/>
    <property type="evidence" value="ECO:0007669"/>
    <property type="project" value="UniProtKB-SubCell"/>
</dbReference>
<comment type="subunit">
    <text evidence="4">Component of the pre-66S ribosomal particle.</text>
</comment>
<dbReference type="EMBL" id="KL647853">
    <property type="protein sequence ID" value="KEY73308.1"/>
    <property type="molecule type" value="Genomic_DNA"/>
</dbReference>